<dbReference type="AlphaFoldDB" id="A0A4P7QIW7"/>
<evidence type="ECO:0000313" key="3">
    <source>
        <dbReference type="Proteomes" id="UP000296352"/>
    </source>
</evidence>
<accession>A0A4P7QIW7</accession>
<evidence type="ECO:0000256" key="1">
    <source>
        <dbReference type="SAM" id="MobiDB-lite"/>
    </source>
</evidence>
<evidence type="ECO:0000313" key="2">
    <source>
        <dbReference type="EMBL" id="QCB29046.1"/>
    </source>
</evidence>
<dbReference type="Proteomes" id="UP000296352">
    <property type="component" value="Chromosome"/>
</dbReference>
<name>A0A4P7QIW7_9CORY</name>
<dbReference type="KEGG" id="cee:CENDO_08890"/>
<feature type="compositionally biased region" description="Acidic residues" evidence="1">
    <location>
        <begin position="112"/>
        <end position="131"/>
    </location>
</feature>
<feature type="compositionally biased region" description="Polar residues" evidence="1">
    <location>
        <begin position="53"/>
        <end position="73"/>
    </location>
</feature>
<feature type="compositionally biased region" description="Low complexity" evidence="1">
    <location>
        <begin position="82"/>
        <end position="91"/>
    </location>
</feature>
<feature type="region of interest" description="Disordered" evidence="1">
    <location>
        <begin position="47"/>
        <end position="131"/>
    </location>
</feature>
<protein>
    <submittedName>
        <fullName evidence="2">Uncharacterized protein</fullName>
    </submittedName>
</protein>
<sequence length="131" mass="13605">MSQRIRTYAPWIAGGALIAAIGGGAYGLTNSTKVPAVDSTQETISLVVEPSATAPSGETNEPSAASETPSTKKQPTPPPTAQAPGGTPAPQVQSNNGQVAPYIPPPNIQTWGDDDWDDDWGDDWDDDGDDD</sequence>
<organism evidence="2 3">
    <name type="scientific">Corynebacterium endometrii</name>
    <dbReference type="NCBI Taxonomy" id="2488819"/>
    <lineage>
        <taxon>Bacteria</taxon>
        <taxon>Bacillati</taxon>
        <taxon>Actinomycetota</taxon>
        <taxon>Actinomycetes</taxon>
        <taxon>Mycobacteriales</taxon>
        <taxon>Corynebacteriaceae</taxon>
        <taxon>Corynebacterium</taxon>
    </lineage>
</organism>
<gene>
    <name evidence="2" type="ORF">CENDO_08890</name>
</gene>
<proteinExistence type="predicted"/>
<dbReference type="RefSeq" id="WP_136141695.1">
    <property type="nucleotide sequence ID" value="NZ_CP039247.1"/>
</dbReference>
<dbReference type="EMBL" id="CP039247">
    <property type="protein sequence ID" value="QCB29046.1"/>
    <property type="molecule type" value="Genomic_DNA"/>
</dbReference>
<keyword evidence="3" id="KW-1185">Reference proteome</keyword>
<reference evidence="2 3" key="1">
    <citation type="submission" date="2019-04" db="EMBL/GenBank/DDBJ databases">
        <title>Corynebacterium endometrii sp. nov., isolated from the uterus of a cow with endometritis.</title>
        <authorList>
            <person name="Ballas P."/>
            <person name="Ruckert C."/>
            <person name="Wagener K."/>
            <person name="Drillich M."/>
            <person name="Kaempfer P."/>
            <person name="Busse H.-J."/>
            <person name="Ehling-Schulz M."/>
        </authorList>
    </citation>
    <scope>NUCLEOTIDE SEQUENCE [LARGE SCALE GENOMIC DNA]</scope>
    <source>
        <strain evidence="2 3">LMM-1653</strain>
    </source>
</reference>